<reference evidence="1 2" key="1">
    <citation type="submission" date="2019-02" db="EMBL/GenBank/DDBJ databases">
        <title>Bacterial novel species Emticicia sp. 17J42-9 isolated from soil.</title>
        <authorList>
            <person name="Jung H.-Y."/>
        </authorList>
    </citation>
    <scope>NUCLEOTIDE SEQUENCE [LARGE SCALE GENOMIC DNA]</scope>
    <source>
        <strain evidence="1 2">17J42-9</strain>
    </source>
</reference>
<name>A0A4Q5M676_9BACT</name>
<dbReference type="AlphaFoldDB" id="A0A4Q5M676"/>
<proteinExistence type="predicted"/>
<comment type="caution">
    <text evidence="1">The sequence shown here is derived from an EMBL/GenBank/DDBJ whole genome shotgun (WGS) entry which is preliminary data.</text>
</comment>
<accession>A0A4Q5M676</accession>
<dbReference type="RefSeq" id="WP_130019305.1">
    <property type="nucleotide sequence ID" value="NZ_SEWF01000002.1"/>
</dbReference>
<protein>
    <submittedName>
        <fullName evidence="1">L-rhamnose mutarotase</fullName>
    </submittedName>
</protein>
<keyword evidence="2" id="KW-1185">Reference proteome</keyword>
<evidence type="ECO:0000313" key="2">
    <source>
        <dbReference type="Proteomes" id="UP000293162"/>
    </source>
</evidence>
<dbReference type="InterPro" id="IPR011008">
    <property type="entry name" value="Dimeric_a/b-barrel"/>
</dbReference>
<dbReference type="Proteomes" id="UP000293162">
    <property type="component" value="Unassembled WGS sequence"/>
</dbReference>
<dbReference type="SUPFAM" id="SSF54909">
    <property type="entry name" value="Dimeric alpha+beta barrel"/>
    <property type="match status" value="1"/>
</dbReference>
<organism evidence="1 2">
    <name type="scientific">Emticicia agri</name>
    <dbReference type="NCBI Taxonomy" id="2492393"/>
    <lineage>
        <taxon>Bacteria</taxon>
        <taxon>Pseudomonadati</taxon>
        <taxon>Bacteroidota</taxon>
        <taxon>Cytophagia</taxon>
        <taxon>Cytophagales</taxon>
        <taxon>Leadbetterellaceae</taxon>
        <taxon>Emticicia</taxon>
    </lineage>
</organism>
<dbReference type="PANTHER" id="PTHR43239">
    <property type="entry name" value="UPF0734 PROTEIN DDB_G0273871/DDB_G0273177"/>
    <property type="match status" value="1"/>
</dbReference>
<sequence>MKKYCLALDLVDDAAMIAEYEKYHEKIRPEIAESITSAGISGMEIYRVGNRLFMIMETEDDFSFERKAAMDAANPKVQEWENLMWKYQQALPMAKPGEKWLFMDKIFDLKQQ</sequence>
<evidence type="ECO:0000313" key="1">
    <source>
        <dbReference type="EMBL" id="RYU97523.1"/>
    </source>
</evidence>
<dbReference type="Gene3D" id="3.30.70.100">
    <property type="match status" value="1"/>
</dbReference>
<gene>
    <name evidence="1" type="ORF">EWM59_02185</name>
</gene>
<dbReference type="InterPro" id="IPR052996">
    <property type="entry name" value="Carb_Metab_Mutarotase"/>
</dbReference>
<dbReference type="InterPro" id="IPR008000">
    <property type="entry name" value="Rham/fucose_mutarotase"/>
</dbReference>
<dbReference type="OrthoDB" id="1430580at2"/>
<dbReference type="GO" id="GO:0016857">
    <property type="term" value="F:racemase and epimerase activity, acting on carbohydrates and derivatives"/>
    <property type="evidence" value="ECO:0007669"/>
    <property type="project" value="InterPro"/>
</dbReference>
<dbReference type="PANTHER" id="PTHR43239:SF1">
    <property type="entry name" value="UPF0734 PROTEIN DDB_G0273871_DDB_G0273177"/>
    <property type="match status" value="1"/>
</dbReference>
<dbReference type="Pfam" id="PF05336">
    <property type="entry name" value="rhaM"/>
    <property type="match status" value="1"/>
</dbReference>
<dbReference type="EMBL" id="SEWF01000002">
    <property type="protein sequence ID" value="RYU97523.1"/>
    <property type="molecule type" value="Genomic_DNA"/>
</dbReference>